<keyword evidence="3" id="KW-1003">Cell membrane</keyword>
<dbReference type="GO" id="GO:0005886">
    <property type="term" value="C:plasma membrane"/>
    <property type="evidence" value="ECO:0007669"/>
    <property type="project" value="UniProtKB-SubCell"/>
</dbReference>
<keyword evidence="9" id="KW-0408">Iron</keyword>
<dbReference type="InterPro" id="IPR011577">
    <property type="entry name" value="Cyt_b561_bac/Ni-Hgenase"/>
</dbReference>
<dbReference type="PANTHER" id="PTHR30529">
    <property type="entry name" value="CYTOCHROME B561"/>
    <property type="match status" value="1"/>
</dbReference>
<comment type="subcellular location">
    <subcellularLocation>
        <location evidence="1">Cell membrane</location>
        <topology evidence="1">Multi-pass membrane protein</topology>
    </subcellularLocation>
</comment>
<feature type="transmembrane region" description="Helical" evidence="12">
    <location>
        <begin position="51"/>
        <end position="68"/>
    </location>
</feature>
<evidence type="ECO:0000256" key="12">
    <source>
        <dbReference type="SAM" id="Phobius"/>
    </source>
</evidence>
<comment type="caution">
    <text evidence="14">The sequence shown here is derived from an EMBL/GenBank/DDBJ whole genome shotgun (WGS) entry which is preliminary data.</text>
</comment>
<dbReference type="InterPro" id="IPR052168">
    <property type="entry name" value="Cytochrome_b561_oxidase"/>
</dbReference>
<name>A0A9N8HBF3_9STRA</name>
<dbReference type="Proteomes" id="UP001153069">
    <property type="component" value="Unassembled WGS sequence"/>
</dbReference>
<proteinExistence type="inferred from homology"/>
<keyword evidence="6" id="KW-0479">Metal-binding</keyword>
<dbReference type="OrthoDB" id="198925at2759"/>
<dbReference type="SUPFAM" id="SSF81342">
    <property type="entry name" value="Transmembrane di-heme cytochromes"/>
    <property type="match status" value="1"/>
</dbReference>
<organism evidence="14 15">
    <name type="scientific">Seminavis robusta</name>
    <dbReference type="NCBI Taxonomy" id="568900"/>
    <lineage>
        <taxon>Eukaryota</taxon>
        <taxon>Sar</taxon>
        <taxon>Stramenopiles</taxon>
        <taxon>Ochrophyta</taxon>
        <taxon>Bacillariophyta</taxon>
        <taxon>Bacillariophyceae</taxon>
        <taxon>Bacillariophycidae</taxon>
        <taxon>Naviculales</taxon>
        <taxon>Naviculaceae</taxon>
        <taxon>Seminavis</taxon>
    </lineage>
</organism>
<comment type="similarity">
    <text evidence="11">Belongs to the cytochrome b561 family.</text>
</comment>
<evidence type="ECO:0000256" key="4">
    <source>
        <dbReference type="ARBA" id="ARBA00022617"/>
    </source>
</evidence>
<keyword evidence="8 12" id="KW-1133">Transmembrane helix</keyword>
<dbReference type="GO" id="GO:0009055">
    <property type="term" value="F:electron transfer activity"/>
    <property type="evidence" value="ECO:0007669"/>
    <property type="project" value="InterPro"/>
</dbReference>
<dbReference type="InterPro" id="IPR016174">
    <property type="entry name" value="Di-haem_cyt_TM"/>
</dbReference>
<protein>
    <submittedName>
        <fullName evidence="14">Prokaryotic cytochrome b561</fullName>
    </submittedName>
</protein>
<feature type="domain" description="Cytochrome b561 bacterial/Ni-hydrogenase" evidence="13">
    <location>
        <begin position="8"/>
        <end position="176"/>
    </location>
</feature>
<keyword evidence="15" id="KW-1185">Reference proteome</keyword>
<sequence>MNAPKAAYSVGASWLHWATAIPLIGCVGTVLKAQDAPKSEKGTWMHRHKSLGLLTGMIVLPRVAYRLGNMAAYKVKGIPGVSDVEHKAASLTHYALYGFMTVMPATGIAMGYFGGKGLPFFGTTFGGIVSTDDTKARNGSIAKNSFKIHKQLGTYGKFVVPLHVAGAFQHFFRGHTIFARVNPFRGPPKH</sequence>
<dbReference type="GO" id="GO:0022904">
    <property type="term" value="P:respiratory electron transport chain"/>
    <property type="evidence" value="ECO:0007669"/>
    <property type="project" value="InterPro"/>
</dbReference>
<keyword evidence="2" id="KW-0813">Transport</keyword>
<evidence type="ECO:0000256" key="10">
    <source>
        <dbReference type="ARBA" id="ARBA00023136"/>
    </source>
</evidence>
<evidence type="ECO:0000313" key="15">
    <source>
        <dbReference type="Proteomes" id="UP001153069"/>
    </source>
</evidence>
<dbReference type="Pfam" id="PF01292">
    <property type="entry name" value="Ni_hydr_CYTB"/>
    <property type="match status" value="1"/>
</dbReference>
<evidence type="ECO:0000256" key="5">
    <source>
        <dbReference type="ARBA" id="ARBA00022692"/>
    </source>
</evidence>
<keyword evidence="5 12" id="KW-0812">Transmembrane</keyword>
<dbReference type="EMBL" id="CAICTM010000273">
    <property type="protein sequence ID" value="CAB9506667.1"/>
    <property type="molecule type" value="Genomic_DNA"/>
</dbReference>
<evidence type="ECO:0000256" key="8">
    <source>
        <dbReference type="ARBA" id="ARBA00022989"/>
    </source>
</evidence>
<keyword evidence="7" id="KW-0249">Electron transport</keyword>
<dbReference type="GO" id="GO:0046872">
    <property type="term" value="F:metal ion binding"/>
    <property type="evidence" value="ECO:0007669"/>
    <property type="project" value="UniProtKB-KW"/>
</dbReference>
<feature type="transmembrane region" description="Helical" evidence="12">
    <location>
        <begin position="94"/>
        <end position="113"/>
    </location>
</feature>
<gene>
    <name evidence="14" type="ORF">SEMRO_274_G105550.1</name>
</gene>
<evidence type="ECO:0000256" key="2">
    <source>
        <dbReference type="ARBA" id="ARBA00022448"/>
    </source>
</evidence>
<evidence type="ECO:0000256" key="3">
    <source>
        <dbReference type="ARBA" id="ARBA00022475"/>
    </source>
</evidence>
<evidence type="ECO:0000256" key="7">
    <source>
        <dbReference type="ARBA" id="ARBA00022982"/>
    </source>
</evidence>
<dbReference type="PANTHER" id="PTHR30529:SF1">
    <property type="entry name" value="CYTOCHROME B561 HOMOLOG 2"/>
    <property type="match status" value="1"/>
</dbReference>
<keyword evidence="10 12" id="KW-0472">Membrane</keyword>
<evidence type="ECO:0000256" key="1">
    <source>
        <dbReference type="ARBA" id="ARBA00004651"/>
    </source>
</evidence>
<reference evidence="14" key="1">
    <citation type="submission" date="2020-06" db="EMBL/GenBank/DDBJ databases">
        <authorList>
            <consortium name="Plant Systems Biology data submission"/>
        </authorList>
    </citation>
    <scope>NUCLEOTIDE SEQUENCE</scope>
    <source>
        <strain evidence="14">D6</strain>
    </source>
</reference>
<evidence type="ECO:0000256" key="9">
    <source>
        <dbReference type="ARBA" id="ARBA00023004"/>
    </source>
</evidence>
<dbReference type="GO" id="GO:0020037">
    <property type="term" value="F:heme binding"/>
    <property type="evidence" value="ECO:0007669"/>
    <property type="project" value="TreeGrafter"/>
</dbReference>
<feature type="transmembrane region" description="Helical" evidence="12">
    <location>
        <begin position="14"/>
        <end position="31"/>
    </location>
</feature>
<evidence type="ECO:0000256" key="11">
    <source>
        <dbReference type="ARBA" id="ARBA00037975"/>
    </source>
</evidence>
<keyword evidence="4" id="KW-0349">Heme</keyword>
<evidence type="ECO:0000313" key="14">
    <source>
        <dbReference type="EMBL" id="CAB9506667.1"/>
    </source>
</evidence>
<evidence type="ECO:0000259" key="13">
    <source>
        <dbReference type="Pfam" id="PF01292"/>
    </source>
</evidence>
<dbReference type="AlphaFoldDB" id="A0A9N8HBF3"/>
<accession>A0A9N8HBF3</accession>
<evidence type="ECO:0000256" key="6">
    <source>
        <dbReference type="ARBA" id="ARBA00022723"/>
    </source>
</evidence>